<evidence type="ECO:0000256" key="1">
    <source>
        <dbReference type="ARBA" id="ARBA00022723"/>
    </source>
</evidence>
<evidence type="ECO:0000256" key="2">
    <source>
        <dbReference type="ARBA" id="ARBA00022771"/>
    </source>
</evidence>
<evidence type="ECO:0000256" key="4">
    <source>
        <dbReference type="ARBA" id="ARBA00023125"/>
    </source>
</evidence>
<keyword evidence="2 5" id="KW-0863">Zinc-finger</keyword>
<dbReference type="Proteomes" id="UP001497382">
    <property type="component" value="Unassembled WGS sequence"/>
</dbReference>
<dbReference type="GO" id="GO:0003677">
    <property type="term" value="F:DNA binding"/>
    <property type="evidence" value="ECO:0007669"/>
    <property type="project" value="UniProtKB-UniRule"/>
</dbReference>
<name>A0AAV2B608_9ARAC</name>
<evidence type="ECO:0000313" key="7">
    <source>
        <dbReference type="EMBL" id="CAL1291414.1"/>
    </source>
</evidence>
<evidence type="ECO:0000259" key="6">
    <source>
        <dbReference type="PROSITE" id="PS50950"/>
    </source>
</evidence>
<proteinExistence type="predicted"/>
<dbReference type="InterPro" id="IPR006612">
    <property type="entry name" value="THAP_Znf"/>
</dbReference>
<feature type="non-terminal residue" evidence="7">
    <location>
        <position position="38"/>
    </location>
</feature>
<evidence type="ECO:0000313" key="8">
    <source>
        <dbReference type="Proteomes" id="UP001497382"/>
    </source>
</evidence>
<organism evidence="7 8">
    <name type="scientific">Larinioides sclopetarius</name>
    <dbReference type="NCBI Taxonomy" id="280406"/>
    <lineage>
        <taxon>Eukaryota</taxon>
        <taxon>Metazoa</taxon>
        <taxon>Ecdysozoa</taxon>
        <taxon>Arthropoda</taxon>
        <taxon>Chelicerata</taxon>
        <taxon>Arachnida</taxon>
        <taxon>Araneae</taxon>
        <taxon>Araneomorphae</taxon>
        <taxon>Entelegynae</taxon>
        <taxon>Araneoidea</taxon>
        <taxon>Araneidae</taxon>
        <taxon>Larinioides</taxon>
    </lineage>
</organism>
<keyword evidence="3" id="KW-0862">Zinc</keyword>
<sequence length="38" mass="4366">MPGCFALGCINRNEKGYCLKVFPKDPKRRALWAAKVKR</sequence>
<keyword evidence="8" id="KW-1185">Reference proteome</keyword>
<comment type="caution">
    <text evidence="7">The sequence shown here is derived from an EMBL/GenBank/DDBJ whole genome shotgun (WGS) entry which is preliminary data.</text>
</comment>
<accession>A0AAV2B608</accession>
<keyword evidence="1" id="KW-0479">Metal-binding</keyword>
<feature type="domain" description="THAP-type" evidence="6">
    <location>
        <begin position="1"/>
        <end position="38"/>
    </location>
</feature>
<dbReference type="AlphaFoldDB" id="A0AAV2B608"/>
<evidence type="ECO:0000256" key="5">
    <source>
        <dbReference type="PROSITE-ProRule" id="PRU00309"/>
    </source>
</evidence>
<evidence type="ECO:0000256" key="3">
    <source>
        <dbReference type="ARBA" id="ARBA00022833"/>
    </source>
</evidence>
<keyword evidence="4 5" id="KW-0238">DNA-binding</keyword>
<dbReference type="PROSITE" id="PS50950">
    <property type="entry name" value="ZF_THAP"/>
    <property type="match status" value="1"/>
</dbReference>
<gene>
    <name evidence="7" type="ORF">LARSCL_LOCUS17068</name>
</gene>
<dbReference type="EMBL" id="CAXIEN010000282">
    <property type="protein sequence ID" value="CAL1291414.1"/>
    <property type="molecule type" value="Genomic_DNA"/>
</dbReference>
<dbReference type="GO" id="GO:0008270">
    <property type="term" value="F:zinc ion binding"/>
    <property type="evidence" value="ECO:0007669"/>
    <property type="project" value="UniProtKB-KW"/>
</dbReference>
<protein>
    <recommendedName>
        <fullName evidence="6">THAP-type domain-containing protein</fullName>
    </recommendedName>
</protein>
<reference evidence="7 8" key="1">
    <citation type="submission" date="2024-04" db="EMBL/GenBank/DDBJ databases">
        <authorList>
            <person name="Rising A."/>
            <person name="Reimegard J."/>
            <person name="Sonavane S."/>
            <person name="Akerstrom W."/>
            <person name="Nylinder S."/>
            <person name="Hedman E."/>
            <person name="Kallberg Y."/>
        </authorList>
    </citation>
    <scope>NUCLEOTIDE SEQUENCE [LARGE SCALE GENOMIC DNA]</scope>
</reference>